<evidence type="ECO:0000313" key="2">
    <source>
        <dbReference type="Proteomes" id="UP000221653"/>
    </source>
</evidence>
<evidence type="ECO:0000313" key="1">
    <source>
        <dbReference type="EMBL" id="PFG28553.1"/>
    </source>
</evidence>
<gene>
    <name evidence="1" type="ORF">ATK06_1665</name>
</gene>
<dbReference type="Proteomes" id="UP000221653">
    <property type="component" value="Unassembled WGS sequence"/>
</dbReference>
<dbReference type="EMBL" id="PDJF01000001">
    <property type="protein sequence ID" value="PFG28553.1"/>
    <property type="molecule type" value="Genomic_DNA"/>
</dbReference>
<dbReference type="RefSeq" id="WP_053072609.1">
    <property type="nucleotide sequence ID" value="NZ_LDYE01000003.1"/>
</dbReference>
<dbReference type="OrthoDB" id="4774928at2"/>
<organism evidence="1 2">
    <name type="scientific">Corynebacterium renale</name>
    <dbReference type="NCBI Taxonomy" id="1724"/>
    <lineage>
        <taxon>Bacteria</taxon>
        <taxon>Bacillati</taxon>
        <taxon>Actinomycetota</taxon>
        <taxon>Actinomycetes</taxon>
        <taxon>Mycobacteriales</taxon>
        <taxon>Corynebacteriaceae</taxon>
        <taxon>Corynebacterium</taxon>
    </lineage>
</organism>
<comment type="caution">
    <text evidence="1">The sequence shown here is derived from an EMBL/GenBank/DDBJ whole genome shotgun (WGS) entry which is preliminary data.</text>
</comment>
<proteinExistence type="predicted"/>
<dbReference type="AlphaFoldDB" id="A0A2A9DPN8"/>
<protein>
    <submittedName>
        <fullName evidence="1">Uncharacterized protein</fullName>
    </submittedName>
</protein>
<keyword evidence="2" id="KW-1185">Reference proteome</keyword>
<accession>A0A2A9DPN8</accession>
<sequence length="198" mass="20396">MLSTIVLIPGSLTLVPELGAGDVAAAQLREAITSALPALGAVTTVVGSQDPRWYTGHAGSFRAWGADVQVSGGHYSAELVARYFLDGADIGVQASVDKLSAVSGKSALVVADGSAGMTQRAPLGPVAGAADADSAIRALLGSGVAPASPQWFHDRGVIEPQPFMELAEISGAWERRLVCADHTSGVGRYVSVWTRKDN</sequence>
<name>A0A2A9DPN8_9CORY</name>
<reference evidence="1 2" key="1">
    <citation type="submission" date="2017-10" db="EMBL/GenBank/DDBJ databases">
        <title>Sequencing the genomes of 1000 actinobacteria strains.</title>
        <authorList>
            <person name="Klenk H.-P."/>
        </authorList>
    </citation>
    <scope>NUCLEOTIDE SEQUENCE [LARGE SCALE GENOMIC DNA]</scope>
    <source>
        <strain evidence="1 2">DSM 20688</strain>
    </source>
</reference>